<gene>
    <name evidence="1" type="ORF">ATO3_07070</name>
</gene>
<sequence>MTAFAIALAGAASADQITLTEPLSGASLHDGGVDMNVYMTEVDAGLEVVATYTPSETYAPARVAMVLADGDAVSFALPGAPSAHYAFARTGGDVTVTASPVGVQYASK</sequence>
<accession>A0A225NP26</accession>
<dbReference type="Proteomes" id="UP000215377">
    <property type="component" value="Unassembled WGS sequence"/>
</dbReference>
<proteinExistence type="predicted"/>
<dbReference type="AlphaFoldDB" id="A0A225NP26"/>
<protein>
    <submittedName>
        <fullName evidence="1">Uncharacterized protein</fullName>
    </submittedName>
</protein>
<evidence type="ECO:0000313" key="2">
    <source>
        <dbReference type="Proteomes" id="UP000215377"/>
    </source>
</evidence>
<dbReference type="EMBL" id="AQQR01000002">
    <property type="protein sequence ID" value="OWU76165.1"/>
    <property type="molecule type" value="Genomic_DNA"/>
</dbReference>
<comment type="caution">
    <text evidence="1">The sequence shown here is derived from an EMBL/GenBank/DDBJ whole genome shotgun (WGS) entry which is preliminary data.</text>
</comment>
<keyword evidence="2" id="KW-1185">Reference proteome</keyword>
<reference evidence="1 2" key="1">
    <citation type="submission" date="2013-04" db="EMBL/GenBank/DDBJ databases">
        <title>Oceanicola sp. 22II1-22F33 Genome Sequencing.</title>
        <authorList>
            <person name="Lai Q."/>
            <person name="Li G."/>
            <person name="Shao Z."/>
        </authorList>
    </citation>
    <scope>NUCLEOTIDE SEQUENCE [LARGE SCALE GENOMIC DNA]</scope>
    <source>
        <strain evidence="1 2">22II1-22F33</strain>
    </source>
</reference>
<organism evidence="1 2">
    <name type="scientific">Marinibacterium profundimaris</name>
    <dbReference type="NCBI Taxonomy" id="1679460"/>
    <lineage>
        <taxon>Bacteria</taxon>
        <taxon>Pseudomonadati</taxon>
        <taxon>Pseudomonadota</taxon>
        <taxon>Alphaproteobacteria</taxon>
        <taxon>Rhodobacterales</taxon>
        <taxon>Paracoccaceae</taxon>
        <taxon>Marinibacterium</taxon>
    </lineage>
</organism>
<evidence type="ECO:0000313" key="1">
    <source>
        <dbReference type="EMBL" id="OWU76165.1"/>
    </source>
</evidence>
<name>A0A225NP26_9RHOB</name>